<dbReference type="EMBL" id="RKRE01000003">
    <property type="protein sequence ID" value="RPF42556.1"/>
    <property type="molecule type" value="Genomic_DNA"/>
</dbReference>
<comment type="similarity">
    <text evidence="2">Belongs to the class-III pyridine nucleotide-disulfide oxidoreductase family.</text>
</comment>
<accession>A0A3N5ACG0</accession>
<dbReference type="Pfam" id="PF00581">
    <property type="entry name" value="Rhodanese"/>
    <property type="match status" value="1"/>
</dbReference>
<dbReference type="PRINTS" id="PR00411">
    <property type="entry name" value="PNDRDTASEI"/>
</dbReference>
<reference evidence="8 9" key="1">
    <citation type="submission" date="2018-11" db="EMBL/GenBank/DDBJ databases">
        <title>Genomic Encyclopedia of Type Strains, Phase IV (KMG-IV): sequencing the most valuable type-strain genomes for metagenomic binning, comparative biology and taxonomic classification.</title>
        <authorList>
            <person name="Goeker M."/>
        </authorList>
    </citation>
    <scope>NUCLEOTIDE SEQUENCE [LARGE SCALE GENOMIC DNA]</scope>
    <source>
        <strain evidence="8 9">DSM 102936</strain>
    </source>
</reference>
<dbReference type="CDD" id="cd00158">
    <property type="entry name" value="RHOD"/>
    <property type="match status" value="1"/>
</dbReference>
<protein>
    <submittedName>
        <fullName evidence="8">NADPH-dependent 2,4-dienoyl-CoA reductase/sulfur reductase-like enzyme</fullName>
    </submittedName>
</protein>
<organism evidence="8 9">
    <name type="scientific">Thermodesulfitimonas autotrophica</name>
    <dbReference type="NCBI Taxonomy" id="1894989"/>
    <lineage>
        <taxon>Bacteria</taxon>
        <taxon>Bacillati</taxon>
        <taxon>Bacillota</taxon>
        <taxon>Clostridia</taxon>
        <taxon>Thermoanaerobacterales</taxon>
        <taxon>Thermoanaerobacteraceae</taxon>
        <taxon>Thermodesulfitimonas</taxon>
    </lineage>
</organism>
<dbReference type="Pfam" id="PF02852">
    <property type="entry name" value="Pyr_redox_dim"/>
    <property type="match status" value="1"/>
</dbReference>
<keyword evidence="3" id="KW-0285">Flavoprotein</keyword>
<gene>
    <name evidence="8" type="ORF">EDD75_1657</name>
</gene>
<dbReference type="PRINTS" id="PR00368">
    <property type="entry name" value="FADPNR"/>
</dbReference>
<keyword evidence="4" id="KW-0274">FAD</keyword>
<comment type="caution">
    <text evidence="8">The sequence shown here is derived from an EMBL/GenBank/DDBJ whole genome shotgun (WGS) entry which is preliminary data.</text>
</comment>
<evidence type="ECO:0000256" key="3">
    <source>
        <dbReference type="ARBA" id="ARBA00022630"/>
    </source>
</evidence>
<dbReference type="Pfam" id="PF07992">
    <property type="entry name" value="Pyr_redox_2"/>
    <property type="match status" value="1"/>
</dbReference>
<evidence type="ECO:0000313" key="8">
    <source>
        <dbReference type="EMBL" id="RPF42556.1"/>
    </source>
</evidence>
<dbReference type="PROSITE" id="PS50206">
    <property type="entry name" value="RHODANESE_3"/>
    <property type="match status" value="1"/>
</dbReference>
<dbReference type="SUPFAM" id="SSF51905">
    <property type="entry name" value="FAD/NAD(P)-binding domain"/>
    <property type="match status" value="1"/>
</dbReference>
<keyword evidence="6" id="KW-0676">Redox-active center</keyword>
<dbReference type="InterPro" id="IPR050260">
    <property type="entry name" value="FAD-bd_OxRdtase"/>
</dbReference>
<dbReference type="InterPro" id="IPR036188">
    <property type="entry name" value="FAD/NAD-bd_sf"/>
</dbReference>
<comment type="cofactor">
    <cofactor evidence="1">
        <name>FAD</name>
        <dbReference type="ChEBI" id="CHEBI:57692"/>
    </cofactor>
</comment>
<evidence type="ECO:0000256" key="1">
    <source>
        <dbReference type="ARBA" id="ARBA00001974"/>
    </source>
</evidence>
<dbReference type="Gene3D" id="3.50.50.60">
    <property type="entry name" value="FAD/NAD(P)-binding domain"/>
    <property type="match status" value="2"/>
</dbReference>
<dbReference type="SUPFAM" id="SSF52821">
    <property type="entry name" value="Rhodanese/Cell cycle control phosphatase"/>
    <property type="match status" value="1"/>
</dbReference>
<keyword evidence="5" id="KW-0560">Oxidoreductase</keyword>
<name>A0A3N5ACG0_9THEO</name>
<dbReference type="InterPro" id="IPR023753">
    <property type="entry name" value="FAD/NAD-binding_dom"/>
</dbReference>
<sequence>MGRKRRMGMFRDVSRIVIVGGVASGPKVAARARRLMPDAEITIIERGRFISYAGCGMPFYIAGQVKDFNQLFTTPYGVIRDEQFFARVKGVRVLTRTEARVIDRQKKEVVVTNLETGENYALPYDKLVLATGSNPVIPPIPGLELKGVHRLNHPEDALKIVEDLEGVSEAVIIGAGLIGMEAVDALRKRKVFVSVVEIKDQVLPGVLDPELAAVLAARLEEQGVELHLGEKVLRLGGDEEGRVSRVVTDRGTLEAQLVIVAVGVRPNVELARAAGLEIGKTGAISVNEYLQTSDPDIYALGDCVENVHLISGDKVYIPLASTANRQGRVVGDNLAGIPSRFKGVLGTAVLKVLGFNIARTGLGEFQARELGYDVETVVNATRDWAHYYPGHDNLLIKLIVDRATRRLLGAQAMGGGEAVKRIDVAATVLYFGGTVDDLASVDLGYAPPFSTPIDAVQHAANTLRNKLSGLAKTITAHELKARMDAGEDLVLLDVRMPAQFNAKYIEDERVMLVPLNELRQRIEEVPRDKEVVVLCAMGTRAWEAQRILEGAGYTNVKFLEGGLQAWPCELD</sequence>
<evidence type="ECO:0000313" key="9">
    <source>
        <dbReference type="Proteomes" id="UP000282654"/>
    </source>
</evidence>
<dbReference type="GO" id="GO:0016491">
    <property type="term" value="F:oxidoreductase activity"/>
    <property type="evidence" value="ECO:0007669"/>
    <property type="project" value="UniProtKB-KW"/>
</dbReference>
<feature type="domain" description="Rhodanese" evidence="7">
    <location>
        <begin position="485"/>
        <end position="569"/>
    </location>
</feature>
<dbReference type="InterPro" id="IPR036873">
    <property type="entry name" value="Rhodanese-like_dom_sf"/>
</dbReference>
<evidence type="ECO:0000256" key="5">
    <source>
        <dbReference type="ARBA" id="ARBA00023002"/>
    </source>
</evidence>
<dbReference type="PANTHER" id="PTHR43429:SF1">
    <property type="entry name" value="NAD(P)H SULFUR OXIDOREDUCTASE (COA-DEPENDENT)"/>
    <property type="match status" value="1"/>
</dbReference>
<dbReference type="Proteomes" id="UP000282654">
    <property type="component" value="Unassembled WGS sequence"/>
</dbReference>
<dbReference type="InterPro" id="IPR001763">
    <property type="entry name" value="Rhodanese-like_dom"/>
</dbReference>
<dbReference type="InterPro" id="IPR016156">
    <property type="entry name" value="FAD/NAD-linked_Rdtase_dimer_sf"/>
</dbReference>
<proteinExistence type="inferred from homology"/>
<keyword evidence="9" id="KW-1185">Reference proteome</keyword>
<dbReference type="SUPFAM" id="SSF55424">
    <property type="entry name" value="FAD/NAD-linked reductases, dimerisation (C-terminal) domain"/>
    <property type="match status" value="1"/>
</dbReference>
<dbReference type="SMART" id="SM00450">
    <property type="entry name" value="RHOD"/>
    <property type="match status" value="1"/>
</dbReference>
<dbReference type="PANTHER" id="PTHR43429">
    <property type="entry name" value="PYRIDINE NUCLEOTIDE-DISULFIDE OXIDOREDUCTASE DOMAIN-CONTAINING"/>
    <property type="match status" value="1"/>
</dbReference>
<evidence type="ECO:0000259" key="7">
    <source>
        <dbReference type="PROSITE" id="PS50206"/>
    </source>
</evidence>
<dbReference type="RefSeq" id="WP_211328158.1">
    <property type="nucleotide sequence ID" value="NZ_RKRE01000003.1"/>
</dbReference>
<evidence type="ECO:0000256" key="4">
    <source>
        <dbReference type="ARBA" id="ARBA00022827"/>
    </source>
</evidence>
<evidence type="ECO:0000256" key="6">
    <source>
        <dbReference type="ARBA" id="ARBA00023284"/>
    </source>
</evidence>
<dbReference type="AlphaFoldDB" id="A0A3N5ACG0"/>
<dbReference type="Gene3D" id="3.40.250.10">
    <property type="entry name" value="Rhodanese-like domain"/>
    <property type="match status" value="1"/>
</dbReference>
<dbReference type="InterPro" id="IPR004099">
    <property type="entry name" value="Pyr_nucl-diS_OxRdtase_dimer"/>
</dbReference>
<evidence type="ECO:0000256" key="2">
    <source>
        <dbReference type="ARBA" id="ARBA00009130"/>
    </source>
</evidence>